<dbReference type="AlphaFoldDB" id="A0A8J2TSC4"/>
<dbReference type="EMBL" id="BMIC01000007">
    <property type="protein sequence ID" value="GFZ92561.1"/>
    <property type="molecule type" value="Genomic_DNA"/>
</dbReference>
<proteinExistence type="predicted"/>
<dbReference type="Gene3D" id="3.50.50.60">
    <property type="entry name" value="FAD/NAD(P)-binding domain"/>
    <property type="match status" value="2"/>
</dbReference>
<dbReference type="PANTHER" id="PTHR42842:SF3">
    <property type="entry name" value="FAD_NAD(P)-BINDING OXIDOREDUCTASE FAMILY PROTEIN"/>
    <property type="match status" value="1"/>
</dbReference>
<dbReference type="PRINTS" id="PR00411">
    <property type="entry name" value="PNDRDTASEI"/>
</dbReference>
<dbReference type="PANTHER" id="PTHR42842">
    <property type="entry name" value="FAD/NAD(P)-BINDING OXIDOREDUCTASE"/>
    <property type="match status" value="1"/>
</dbReference>
<accession>A0A8J2TSC4</accession>
<evidence type="ECO:0000313" key="2">
    <source>
        <dbReference type="EMBL" id="GFZ92561.1"/>
    </source>
</evidence>
<dbReference type="RefSeq" id="WP_188606770.1">
    <property type="nucleotide sequence ID" value="NZ_BMIC01000007.1"/>
</dbReference>
<comment type="caution">
    <text evidence="2">The sequence shown here is derived from an EMBL/GenBank/DDBJ whole genome shotgun (WGS) entry which is preliminary data.</text>
</comment>
<dbReference type="InterPro" id="IPR036188">
    <property type="entry name" value="FAD/NAD-bd_sf"/>
</dbReference>
<feature type="domain" description="FAD-dependent protein C-terminal" evidence="1">
    <location>
        <begin position="269"/>
        <end position="467"/>
    </location>
</feature>
<dbReference type="Pfam" id="PF21688">
    <property type="entry name" value="FAD-depend_C"/>
    <property type="match status" value="1"/>
</dbReference>
<reference evidence="2 3" key="1">
    <citation type="journal article" date="2014" name="Int. J. Syst. Evol. Microbiol.">
        <title>Complete genome sequence of Corynebacterium casei LMG S-19264T (=DSM 44701T), isolated from a smear-ripened cheese.</title>
        <authorList>
            <consortium name="US DOE Joint Genome Institute (JGI-PGF)"/>
            <person name="Walter F."/>
            <person name="Albersmeier A."/>
            <person name="Kalinowski J."/>
            <person name="Ruckert C."/>
        </authorList>
    </citation>
    <scope>NUCLEOTIDE SEQUENCE [LARGE SCALE GENOMIC DNA]</scope>
    <source>
        <strain evidence="2 3">CGMCC 1.15295</strain>
    </source>
</reference>
<sequence>MVKEIQLRITLQEEKESDILVKKSAEFFSIPERDITGIKVLRKSIDARKKLIILNYKVAVYIKEPLPDTSDYTFDYKDVSNAKPIHIIGFGPAGMYAALRCIELGFKPIVLERGKNVQDRRRDLKAINQEHFVNEDSNYCFGEGGAGTYSDGKLYTRSLKRGDVRRIFENLVFHGATDQILIDAHPHIGTNKLPKVVQNIRETILKYGGEVHFETRVVDFIINNNKLQAIIFQNGNEMPVNRVILATGHSARDIFYLLHKKNIALEAKSFAMGVRVEHPQHIIDSIQYHCTGQRDKLLPAAAYSLVEQVNDRGVYSFCMCPGGFIVPAATANGEVVVNGMSPSKRNNLFANSGIVVEINVDKDLYKYEHFGVLKGLEYQKDLERLAFTSGGRSQVAPAQRLTDFVEGKLSSSLNSTSYQPGLKSAPLHSLLPKLIGGRLRTGFKAFGDKMKGYYTEEANIIGVESRTSSPVSIPRNEHLEHPQIEGLFPCGEGGGYAGGIVSAAMDGERCAEAAAKGL</sequence>
<dbReference type="PIRSF" id="PIRSF038984">
    <property type="entry name" value="FAD_binding_protein"/>
    <property type="match status" value="1"/>
</dbReference>
<name>A0A8J2TSC4_9FLAO</name>
<dbReference type="Gene3D" id="3.30.70.2700">
    <property type="match status" value="1"/>
</dbReference>
<dbReference type="Proteomes" id="UP000598120">
    <property type="component" value="Unassembled WGS sequence"/>
</dbReference>
<evidence type="ECO:0000313" key="3">
    <source>
        <dbReference type="Proteomes" id="UP000598120"/>
    </source>
</evidence>
<dbReference type="InterPro" id="IPR028348">
    <property type="entry name" value="FAD-binding_protein"/>
</dbReference>
<dbReference type="InterPro" id="IPR049516">
    <property type="entry name" value="FAD-depend_C"/>
</dbReference>
<dbReference type="SUPFAM" id="SSF51905">
    <property type="entry name" value="FAD/NAD(P)-binding domain"/>
    <property type="match status" value="1"/>
</dbReference>
<keyword evidence="3" id="KW-1185">Reference proteome</keyword>
<organism evidence="2 3">
    <name type="scientific">Aquaticitalea lipolytica</name>
    <dbReference type="NCBI Taxonomy" id="1247562"/>
    <lineage>
        <taxon>Bacteria</taxon>
        <taxon>Pseudomonadati</taxon>
        <taxon>Bacteroidota</taxon>
        <taxon>Flavobacteriia</taxon>
        <taxon>Flavobacteriales</taxon>
        <taxon>Flavobacteriaceae</taxon>
        <taxon>Aquaticitalea</taxon>
    </lineage>
</organism>
<evidence type="ECO:0000259" key="1">
    <source>
        <dbReference type="Pfam" id="PF21688"/>
    </source>
</evidence>
<gene>
    <name evidence="2" type="ORF">GCM10011531_25380</name>
</gene>
<protein>
    <submittedName>
        <fullName evidence="2">FAD-dependent dehydrogenase</fullName>
    </submittedName>
</protein>